<dbReference type="Proteomes" id="UP000250235">
    <property type="component" value="Unassembled WGS sequence"/>
</dbReference>
<gene>
    <name evidence="1" type="ORF">F511_17845</name>
</gene>
<sequence>MVDGSWVIQEANDLWKHLPKQTVPLTIELSRQRQFDDTLAPVSEFFKVLHKQWADVCIEAAQFYISGKLQPVGTFNWCKILAVVRNEKVRDVTVDQIEFCGTFRRGLDVQISPVVDIASVLTESVLLSPCN</sequence>
<proteinExistence type="predicted"/>
<evidence type="ECO:0000313" key="1">
    <source>
        <dbReference type="EMBL" id="KZV42356.1"/>
    </source>
</evidence>
<organism evidence="1 2">
    <name type="scientific">Dorcoceras hygrometricum</name>
    <dbReference type="NCBI Taxonomy" id="472368"/>
    <lineage>
        <taxon>Eukaryota</taxon>
        <taxon>Viridiplantae</taxon>
        <taxon>Streptophyta</taxon>
        <taxon>Embryophyta</taxon>
        <taxon>Tracheophyta</taxon>
        <taxon>Spermatophyta</taxon>
        <taxon>Magnoliopsida</taxon>
        <taxon>eudicotyledons</taxon>
        <taxon>Gunneridae</taxon>
        <taxon>Pentapetalae</taxon>
        <taxon>asterids</taxon>
        <taxon>lamiids</taxon>
        <taxon>Lamiales</taxon>
        <taxon>Gesneriaceae</taxon>
        <taxon>Didymocarpoideae</taxon>
        <taxon>Trichosporeae</taxon>
        <taxon>Loxocarpinae</taxon>
        <taxon>Dorcoceras</taxon>
    </lineage>
</organism>
<dbReference type="EMBL" id="KQ999091">
    <property type="protein sequence ID" value="KZV42356.1"/>
    <property type="molecule type" value="Genomic_DNA"/>
</dbReference>
<name>A0A2Z7C631_9LAMI</name>
<keyword evidence="2" id="KW-1185">Reference proteome</keyword>
<evidence type="ECO:0000313" key="2">
    <source>
        <dbReference type="Proteomes" id="UP000250235"/>
    </source>
</evidence>
<reference evidence="1 2" key="1">
    <citation type="journal article" date="2015" name="Proc. Natl. Acad. Sci. U.S.A.">
        <title>The resurrection genome of Boea hygrometrica: A blueprint for survival of dehydration.</title>
        <authorList>
            <person name="Xiao L."/>
            <person name="Yang G."/>
            <person name="Zhang L."/>
            <person name="Yang X."/>
            <person name="Zhao S."/>
            <person name="Ji Z."/>
            <person name="Zhou Q."/>
            <person name="Hu M."/>
            <person name="Wang Y."/>
            <person name="Chen M."/>
            <person name="Xu Y."/>
            <person name="Jin H."/>
            <person name="Xiao X."/>
            <person name="Hu G."/>
            <person name="Bao F."/>
            <person name="Hu Y."/>
            <person name="Wan P."/>
            <person name="Li L."/>
            <person name="Deng X."/>
            <person name="Kuang T."/>
            <person name="Xiang C."/>
            <person name="Zhu J.K."/>
            <person name="Oliver M.J."/>
            <person name="He Y."/>
        </authorList>
    </citation>
    <scope>NUCLEOTIDE SEQUENCE [LARGE SCALE GENOMIC DNA]</scope>
    <source>
        <strain evidence="2">cv. XS01</strain>
    </source>
</reference>
<protein>
    <submittedName>
        <fullName evidence="1">Clathrin assembly protein</fullName>
    </submittedName>
</protein>
<dbReference type="AlphaFoldDB" id="A0A2Z7C631"/>
<accession>A0A2Z7C631</accession>